<evidence type="ECO:0000256" key="14">
    <source>
        <dbReference type="SAM" id="MobiDB-lite"/>
    </source>
</evidence>
<dbReference type="CDD" id="cd23800">
    <property type="entry name" value="UBCc_UBE2K"/>
    <property type="match status" value="1"/>
</dbReference>
<proteinExistence type="inferred from homology"/>
<evidence type="ECO:0000256" key="10">
    <source>
        <dbReference type="ARBA" id="ARBA00072431"/>
    </source>
</evidence>
<dbReference type="SUPFAM" id="SSF46934">
    <property type="entry name" value="UBA-like"/>
    <property type="match status" value="1"/>
</dbReference>
<comment type="caution">
    <text evidence="16">The sequence shown here is derived from an EMBL/GenBank/DDBJ whole genome shotgun (WGS) entry which is preliminary data.</text>
</comment>
<dbReference type="InterPro" id="IPR009060">
    <property type="entry name" value="UBA-like_sf"/>
</dbReference>
<evidence type="ECO:0000256" key="8">
    <source>
        <dbReference type="ARBA" id="ARBA00042179"/>
    </source>
</evidence>
<dbReference type="EMBL" id="ML996081">
    <property type="protein sequence ID" value="KAF2157976.1"/>
    <property type="molecule type" value="Genomic_DNA"/>
</dbReference>
<dbReference type="GO" id="GO:0061631">
    <property type="term" value="F:ubiquitin conjugating enzyme activity"/>
    <property type="evidence" value="ECO:0007669"/>
    <property type="project" value="UniProtKB-EC"/>
</dbReference>
<evidence type="ECO:0000313" key="16">
    <source>
        <dbReference type="EMBL" id="KAF2157976.1"/>
    </source>
</evidence>
<evidence type="ECO:0000256" key="3">
    <source>
        <dbReference type="ARBA" id="ARBA00022741"/>
    </source>
</evidence>
<dbReference type="PROSITE" id="PS50127">
    <property type="entry name" value="UBC_2"/>
    <property type="match status" value="1"/>
</dbReference>
<dbReference type="InterPro" id="IPR000608">
    <property type="entry name" value="UBC"/>
</dbReference>
<evidence type="ECO:0000256" key="1">
    <source>
        <dbReference type="ARBA" id="ARBA00012486"/>
    </source>
</evidence>
<dbReference type="FunFam" id="3.10.110.10:FF:000037">
    <property type="entry name" value="ubiquitin-conjugating enzyme E2 27"/>
    <property type="match status" value="1"/>
</dbReference>
<feature type="active site" description="Glycyl thioester intermediate" evidence="12">
    <location>
        <position position="90"/>
    </location>
</feature>
<dbReference type="PROSITE" id="PS00183">
    <property type="entry name" value="UBC_1"/>
    <property type="match status" value="1"/>
</dbReference>
<keyword evidence="5 13" id="KW-0067">ATP-binding</keyword>
<dbReference type="OrthoDB" id="9993688at2759"/>
<dbReference type="SUPFAM" id="SSF54495">
    <property type="entry name" value="UBC-like"/>
    <property type="match status" value="1"/>
</dbReference>
<keyword evidence="3 13" id="KW-0547">Nucleotide-binding</keyword>
<dbReference type="Gene3D" id="3.10.110.10">
    <property type="entry name" value="Ubiquitin Conjugating Enzyme"/>
    <property type="match status" value="1"/>
</dbReference>
<dbReference type="GO" id="GO:0005524">
    <property type="term" value="F:ATP binding"/>
    <property type="evidence" value="ECO:0007669"/>
    <property type="project" value="UniProtKB-UniRule"/>
</dbReference>
<evidence type="ECO:0000256" key="13">
    <source>
        <dbReference type="RuleBase" id="RU362109"/>
    </source>
</evidence>
<dbReference type="PANTHER" id="PTHR24067">
    <property type="entry name" value="UBIQUITIN-CONJUGATING ENZYME E2"/>
    <property type="match status" value="1"/>
</dbReference>
<organism evidence="16 17">
    <name type="scientific">Myriangium duriaei CBS 260.36</name>
    <dbReference type="NCBI Taxonomy" id="1168546"/>
    <lineage>
        <taxon>Eukaryota</taxon>
        <taxon>Fungi</taxon>
        <taxon>Dikarya</taxon>
        <taxon>Ascomycota</taxon>
        <taxon>Pezizomycotina</taxon>
        <taxon>Dothideomycetes</taxon>
        <taxon>Dothideomycetidae</taxon>
        <taxon>Myriangiales</taxon>
        <taxon>Myriangiaceae</taxon>
        <taxon>Myriangium</taxon>
    </lineage>
</organism>
<name>A0A9P4MSY9_9PEZI</name>
<reference evidence="16" key="1">
    <citation type="journal article" date="2020" name="Stud. Mycol.">
        <title>101 Dothideomycetes genomes: a test case for predicting lifestyles and emergence of pathogens.</title>
        <authorList>
            <person name="Haridas S."/>
            <person name="Albert R."/>
            <person name="Binder M."/>
            <person name="Bloem J."/>
            <person name="Labutti K."/>
            <person name="Salamov A."/>
            <person name="Andreopoulos B."/>
            <person name="Baker S."/>
            <person name="Barry K."/>
            <person name="Bills G."/>
            <person name="Bluhm B."/>
            <person name="Cannon C."/>
            <person name="Castanera R."/>
            <person name="Culley D."/>
            <person name="Daum C."/>
            <person name="Ezra D."/>
            <person name="Gonzalez J."/>
            <person name="Henrissat B."/>
            <person name="Kuo A."/>
            <person name="Liang C."/>
            <person name="Lipzen A."/>
            <person name="Lutzoni F."/>
            <person name="Magnuson J."/>
            <person name="Mondo S."/>
            <person name="Nolan M."/>
            <person name="Ohm R."/>
            <person name="Pangilinan J."/>
            <person name="Park H.-J."/>
            <person name="Ramirez L."/>
            <person name="Alfaro M."/>
            <person name="Sun H."/>
            <person name="Tritt A."/>
            <person name="Yoshinaga Y."/>
            <person name="Zwiers L.-H."/>
            <person name="Turgeon B."/>
            <person name="Goodwin S."/>
            <person name="Spatafora J."/>
            <person name="Crous P."/>
            <person name="Grigoriev I."/>
        </authorList>
    </citation>
    <scope>NUCLEOTIDE SEQUENCE</scope>
    <source>
        <strain evidence="16">CBS 260.36</strain>
    </source>
</reference>
<evidence type="ECO:0000256" key="6">
    <source>
        <dbReference type="ARBA" id="ARBA00039884"/>
    </source>
</evidence>
<feature type="region of interest" description="Disordered" evidence="14">
    <location>
        <begin position="153"/>
        <end position="178"/>
    </location>
</feature>
<evidence type="ECO:0000313" key="17">
    <source>
        <dbReference type="Proteomes" id="UP000799439"/>
    </source>
</evidence>
<evidence type="ECO:0000256" key="5">
    <source>
        <dbReference type="ARBA" id="ARBA00022840"/>
    </source>
</evidence>
<dbReference type="InterPro" id="IPR023313">
    <property type="entry name" value="UBQ-conjugating_AS"/>
</dbReference>
<evidence type="ECO:0000256" key="12">
    <source>
        <dbReference type="PROSITE-ProRule" id="PRU10133"/>
    </source>
</evidence>
<keyword evidence="17" id="KW-1185">Reference proteome</keyword>
<gene>
    <name evidence="16" type="ORF">K461DRAFT_326115</name>
</gene>
<evidence type="ECO:0000256" key="9">
    <source>
        <dbReference type="ARBA" id="ARBA00042190"/>
    </source>
</evidence>
<dbReference type="Proteomes" id="UP000799439">
    <property type="component" value="Unassembled WGS sequence"/>
</dbReference>
<evidence type="ECO:0000256" key="7">
    <source>
        <dbReference type="ARBA" id="ARBA00041569"/>
    </source>
</evidence>
<sequence>MSANRNRRLGKEIQDVQKDTHSGITLELLDPAEMTSLKGIFKGPPDTPYEGGTFIVDIRIPNEYPFQPPKMKFDTKIWHPNVSSVTGAICLDTLGTAWSPILTLKSALISLQSLLASPEPKDPQDAEVARMLITDPEAFAEMAKQWAVKYADAPDNKSGSGVSPADNVKRQEERRKRQEEAERLAQYKGYSPVLVDRFTDMGFDVPTIVAAFDSVGIDRNNGQDYNLPETQVGHVTAKLFDEV</sequence>
<dbReference type="Pfam" id="PF00179">
    <property type="entry name" value="UQ_con"/>
    <property type="match status" value="1"/>
</dbReference>
<dbReference type="InterPro" id="IPR016135">
    <property type="entry name" value="UBQ-conjugating_enzyme/RWD"/>
</dbReference>
<accession>A0A9P4MSY9</accession>
<comment type="similarity">
    <text evidence="13">Belongs to the ubiquitin-conjugating enzyme family.</text>
</comment>
<evidence type="ECO:0000256" key="4">
    <source>
        <dbReference type="ARBA" id="ARBA00022786"/>
    </source>
</evidence>
<dbReference type="AlphaFoldDB" id="A0A9P4MSY9"/>
<feature type="domain" description="UBC core" evidence="15">
    <location>
        <begin position="4"/>
        <end position="152"/>
    </location>
</feature>
<evidence type="ECO:0000256" key="11">
    <source>
        <dbReference type="ARBA" id="ARBA00077197"/>
    </source>
</evidence>
<dbReference type="SMART" id="SM00212">
    <property type="entry name" value="UBCc"/>
    <property type="match status" value="1"/>
</dbReference>
<dbReference type="EC" id="2.3.2.23" evidence="1"/>
<dbReference type="InterPro" id="IPR050113">
    <property type="entry name" value="Ub_conjugating_enzyme"/>
</dbReference>
<feature type="compositionally biased region" description="Basic and acidic residues" evidence="14">
    <location>
        <begin position="167"/>
        <end position="178"/>
    </location>
</feature>
<keyword evidence="2" id="KW-0808">Transferase</keyword>
<keyword evidence="4 13" id="KW-0833">Ubl conjugation pathway</keyword>
<protein>
    <recommendedName>
        <fullName evidence="10">Ubiquitin-conjugating enzyme E2 1</fullName>
        <ecNumber evidence="1">2.3.2.23</ecNumber>
    </recommendedName>
    <alternativeName>
        <fullName evidence="11">E2 ubiquitin-conjugating enzyme 1</fullName>
    </alternativeName>
    <alternativeName>
        <fullName evidence="8">E2 ubiquitin-conjugating enzyme 2</fullName>
    </alternativeName>
    <alternativeName>
        <fullName evidence="9">Ubiquitin carrier protein UBC2</fullName>
    </alternativeName>
    <alternativeName>
        <fullName evidence="6">Ubiquitin-conjugating enzyme E2 2</fullName>
    </alternativeName>
    <alternativeName>
        <fullName evidence="7">Ubiquitin-protein ligase UBC2</fullName>
    </alternativeName>
</protein>
<evidence type="ECO:0000259" key="15">
    <source>
        <dbReference type="PROSITE" id="PS50127"/>
    </source>
</evidence>
<evidence type="ECO:0000256" key="2">
    <source>
        <dbReference type="ARBA" id="ARBA00022679"/>
    </source>
</evidence>